<dbReference type="Proteomes" id="UP000807371">
    <property type="component" value="Unassembled WGS sequence"/>
</dbReference>
<evidence type="ECO:0000256" key="2">
    <source>
        <dbReference type="SAM" id="Phobius"/>
    </source>
</evidence>
<sequence>MSTRSEHPRHSTGAHRAHRRSTRSATRPQRPPTRHEPYLDGLFTYCLSLLGDHDAAVSALGEALAVAERRRERGRGRRAPLDGDLHRPWLYAVARWACLHRLAERDAAAPGTPGGSAAAPAGPAWSADGGVTGAPAGDGPGGGGRAGGGPPGGGPGAAPGTPDEATAARRRRELSTLAWPEAAGTTAEQREALELAVRHHLTPQEVAAVLGRDPDETRALLAGAACEVERTRAALAVVELGHCPVVSRLAGDSQVLFSAALRRELVRHVDDCPECRRRAERATAGGPWPGNAAAPAALPVLEAPRPAVQAALRRALRVRSARSGEPRFNRFGFPLAPKDRAARRKRLRSRVMTTTVVVTVVAAPVLAIWAAYRGAPLAGEGYESDAVSAREEGAEGGAGPDGGRFREAGRAGPGVPDGPGRAGREGTGVSVEVVPGTGPARTATGAGPPGRTAGRDRTPSGRVPRPDPPPAPAG</sequence>
<organism evidence="3 4">
    <name type="scientific">Streptomyces pactum</name>
    <dbReference type="NCBI Taxonomy" id="68249"/>
    <lineage>
        <taxon>Bacteria</taxon>
        <taxon>Bacillati</taxon>
        <taxon>Actinomycetota</taxon>
        <taxon>Actinomycetes</taxon>
        <taxon>Kitasatosporales</taxon>
        <taxon>Streptomycetaceae</taxon>
        <taxon>Streptomyces</taxon>
    </lineage>
</organism>
<reference evidence="3 4" key="1">
    <citation type="submission" date="2020-09" db="EMBL/GenBank/DDBJ databases">
        <title>Biosynthesis of the nuclear factor of activated T cells inhibitor NFAT-133 and its congeners in Streptomyces pactum.</title>
        <authorList>
            <person name="Zhou W."/>
            <person name="Posri P."/>
            <person name="Abugrain M.E."/>
            <person name="Weisberg A.J."/>
            <person name="Chang J.H."/>
            <person name="Mahmud T."/>
        </authorList>
    </citation>
    <scope>NUCLEOTIDE SEQUENCE [LARGE SCALE GENOMIC DNA]</scope>
    <source>
        <strain evidence="3 4">ATCC 27456</strain>
    </source>
</reference>
<protein>
    <submittedName>
        <fullName evidence="3">Sigma-70 family RNA polymerase sigma factor</fullName>
    </submittedName>
</protein>
<feature type="compositionally biased region" description="Low complexity" evidence="1">
    <location>
        <begin position="435"/>
        <end position="452"/>
    </location>
</feature>
<feature type="region of interest" description="Disordered" evidence="1">
    <location>
        <begin position="108"/>
        <end position="170"/>
    </location>
</feature>
<evidence type="ECO:0000313" key="4">
    <source>
        <dbReference type="Proteomes" id="UP000807371"/>
    </source>
</evidence>
<feature type="compositionally biased region" description="Basic residues" evidence="1">
    <location>
        <begin position="10"/>
        <end position="22"/>
    </location>
</feature>
<comment type="caution">
    <text evidence="3">The sequence shown here is derived from an EMBL/GenBank/DDBJ whole genome shotgun (WGS) entry which is preliminary data.</text>
</comment>
<proteinExistence type="predicted"/>
<evidence type="ECO:0000313" key="3">
    <source>
        <dbReference type="EMBL" id="MBH5335664.1"/>
    </source>
</evidence>
<keyword evidence="2" id="KW-1133">Transmembrane helix</keyword>
<feature type="compositionally biased region" description="Gly residues" evidence="1">
    <location>
        <begin position="411"/>
        <end position="421"/>
    </location>
</feature>
<feature type="compositionally biased region" description="Gly residues" evidence="1">
    <location>
        <begin position="130"/>
        <end position="157"/>
    </location>
</feature>
<dbReference type="EMBL" id="JACYXC010000001">
    <property type="protein sequence ID" value="MBH5335664.1"/>
    <property type="molecule type" value="Genomic_DNA"/>
</dbReference>
<dbReference type="RefSeq" id="WP_197989181.1">
    <property type="nucleotide sequence ID" value="NZ_JACYXC010000001.1"/>
</dbReference>
<accession>A0ABS0NKE1</accession>
<keyword evidence="2" id="KW-0472">Membrane</keyword>
<feature type="transmembrane region" description="Helical" evidence="2">
    <location>
        <begin position="351"/>
        <end position="372"/>
    </location>
</feature>
<feature type="compositionally biased region" description="Low complexity" evidence="1">
    <location>
        <begin position="108"/>
        <end position="129"/>
    </location>
</feature>
<feature type="region of interest" description="Disordered" evidence="1">
    <location>
        <begin position="1"/>
        <end position="36"/>
    </location>
</feature>
<dbReference type="Gene3D" id="1.10.1740.10">
    <property type="match status" value="1"/>
</dbReference>
<evidence type="ECO:0000256" key="1">
    <source>
        <dbReference type="SAM" id="MobiDB-lite"/>
    </source>
</evidence>
<gene>
    <name evidence="3" type="ORF">IHE55_13005</name>
</gene>
<name>A0ABS0NKE1_9ACTN</name>
<keyword evidence="2" id="KW-0812">Transmembrane</keyword>
<feature type="region of interest" description="Disordered" evidence="1">
    <location>
        <begin position="386"/>
        <end position="474"/>
    </location>
</feature>
<keyword evidence="4" id="KW-1185">Reference proteome</keyword>